<comment type="caution">
    <text evidence="3">The sequence shown here is derived from an EMBL/GenBank/DDBJ whole genome shotgun (WGS) entry which is preliminary data.</text>
</comment>
<evidence type="ECO:0000313" key="4">
    <source>
        <dbReference type="Proteomes" id="UP000530424"/>
    </source>
</evidence>
<keyword evidence="2" id="KW-0812">Transmembrane</keyword>
<gene>
    <name evidence="3" type="ORF">HNR19_003696</name>
</gene>
<keyword evidence="2" id="KW-1133">Transmembrane helix</keyword>
<keyword evidence="2" id="KW-0472">Membrane</keyword>
<reference evidence="3 4" key="1">
    <citation type="submission" date="2020-07" db="EMBL/GenBank/DDBJ databases">
        <title>Sequencing the genomes of 1000 actinobacteria strains.</title>
        <authorList>
            <person name="Klenk H.-P."/>
        </authorList>
    </citation>
    <scope>NUCLEOTIDE SEQUENCE [LARGE SCALE GENOMIC DNA]</scope>
    <source>
        <strain evidence="3 4">DSM 103833</strain>
    </source>
</reference>
<dbReference type="RefSeq" id="WP_179669297.1">
    <property type="nucleotide sequence ID" value="NZ_JACCFP010000001.1"/>
</dbReference>
<feature type="region of interest" description="Disordered" evidence="1">
    <location>
        <begin position="68"/>
        <end position="103"/>
    </location>
</feature>
<dbReference type="EMBL" id="JACCFP010000001">
    <property type="protein sequence ID" value="NYJ02998.1"/>
    <property type="molecule type" value="Genomic_DNA"/>
</dbReference>
<evidence type="ECO:0000256" key="1">
    <source>
        <dbReference type="SAM" id="MobiDB-lite"/>
    </source>
</evidence>
<evidence type="ECO:0000313" key="3">
    <source>
        <dbReference type="EMBL" id="NYJ02998.1"/>
    </source>
</evidence>
<proteinExistence type="predicted"/>
<dbReference type="AlphaFoldDB" id="A0A853C980"/>
<dbReference type="Proteomes" id="UP000530424">
    <property type="component" value="Unassembled WGS sequence"/>
</dbReference>
<protein>
    <submittedName>
        <fullName evidence="3">Uncharacterized protein</fullName>
    </submittedName>
</protein>
<organism evidence="3 4">
    <name type="scientific">Nocardioides thalensis</name>
    <dbReference type="NCBI Taxonomy" id="1914755"/>
    <lineage>
        <taxon>Bacteria</taxon>
        <taxon>Bacillati</taxon>
        <taxon>Actinomycetota</taxon>
        <taxon>Actinomycetes</taxon>
        <taxon>Propionibacteriales</taxon>
        <taxon>Nocardioidaceae</taxon>
        <taxon>Nocardioides</taxon>
    </lineage>
</organism>
<accession>A0A853C980</accession>
<feature type="transmembrane region" description="Helical" evidence="2">
    <location>
        <begin position="49"/>
        <end position="69"/>
    </location>
</feature>
<evidence type="ECO:0000256" key="2">
    <source>
        <dbReference type="SAM" id="Phobius"/>
    </source>
</evidence>
<sequence>MKPITDAEVAELPLDRGQAQLLEAIMSTPTLEPVTGPAPRQLSTRRRTATVVAVAAASVAAIATAPLWLDRDQPEPTPAPGVSGSSEESEAPIDLPTEGDGRLYPGLHDLPDGWEVDGAGVRPIVSIAAMRLIPEGGLTFSVEVREAEEYDSIVEGQTTQGGERAGTIGVDGRTAQVWELTESEGSGKAQCDVCVHHWSAITPVEDGHFVHVVATGLVEGTLAPEEWERLVASIDFVPAEEFGAVIDGLPEQQPPPTTTRR</sequence>
<name>A0A853C980_9ACTN</name>
<keyword evidence="4" id="KW-1185">Reference proteome</keyword>